<sequence length="179" mass="19479">MDENQTMCAFLHDAQEEYWEACALFRARHDLTAVAKVCGIRPNMLRNKLNTEQPHVLSLPEMMAISKASNDYVILEVVLRKLELVTAHIPSGSETESFIKRALNNSILAGEISQLALDNAGNRTLPRSTRNSIIGTAQAGISSLMLLINDIESRTGSTHSFFSVGVDLLASGAALPVLS</sequence>
<dbReference type="GO" id="GO:0003677">
    <property type="term" value="F:DNA binding"/>
    <property type="evidence" value="ECO:0007669"/>
    <property type="project" value="InterPro"/>
</dbReference>
<dbReference type="OrthoDB" id="6418490at2"/>
<dbReference type="RefSeq" id="WP_017041910.1">
    <property type="nucleotide sequence ID" value="NZ_AJYQ02000137.1"/>
</dbReference>
<proteinExistence type="predicted"/>
<dbReference type="InterPro" id="IPR009679">
    <property type="entry name" value="Phage_186_CII-like"/>
</dbReference>
<protein>
    <submittedName>
        <fullName evidence="1">Transcriptional regulator</fullName>
    </submittedName>
</protein>
<dbReference type="AlphaFoldDB" id="A0A1E5BA42"/>
<dbReference type="STRING" id="1187848.A1QO_15590"/>
<dbReference type="EMBL" id="AJYQ02000137">
    <property type="protein sequence ID" value="OEE30754.1"/>
    <property type="molecule type" value="Genomic_DNA"/>
</dbReference>
<evidence type="ECO:0000313" key="1">
    <source>
        <dbReference type="EMBL" id="OEE30754.1"/>
    </source>
</evidence>
<dbReference type="Pfam" id="PF06892">
    <property type="entry name" value="Phage_CP76"/>
    <property type="match status" value="1"/>
</dbReference>
<reference evidence="1 2" key="1">
    <citation type="journal article" date="2012" name="Science">
        <title>Ecological populations of bacteria act as socially cohesive units of antibiotic production and resistance.</title>
        <authorList>
            <person name="Cordero O.X."/>
            <person name="Wildschutte H."/>
            <person name="Kirkup B."/>
            <person name="Proehl S."/>
            <person name="Ngo L."/>
            <person name="Hussain F."/>
            <person name="Le Roux F."/>
            <person name="Mincer T."/>
            <person name="Polz M.F."/>
        </authorList>
    </citation>
    <scope>NUCLEOTIDE SEQUENCE [LARGE SCALE GENOMIC DNA]</scope>
    <source>
        <strain evidence="1 2">ZF-129</strain>
    </source>
</reference>
<evidence type="ECO:0000313" key="2">
    <source>
        <dbReference type="Proteomes" id="UP000094741"/>
    </source>
</evidence>
<organism evidence="1 2">
    <name type="scientific">Vibrio genomosp. F10 str. ZF-129</name>
    <dbReference type="NCBI Taxonomy" id="1187848"/>
    <lineage>
        <taxon>Bacteria</taxon>
        <taxon>Pseudomonadati</taxon>
        <taxon>Pseudomonadota</taxon>
        <taxon>Gammaproteobacteria</taxon>
        <taxon>Vibrionales</taxon>
        <taxon>Vibrionaceae</taxon>
        <taxon>Vibrio</taxon>
    </lineage>
</organism>
<dbReference type="eggNOG" id="ENOG5030H36">
    <property type="taxonomic scope" value="Bacteria"/>
</dbReference>
<gene>
    <name evidence="1" type="ORF">A1QO_15590</name>
</gene>
<accession>A0A1E5BA42</accession>
<dbReference type="Proteomes" id="UP000094741">
    <property type="component" value="Unassembled WGS sequence"/>
</dbReference>
<comment type="caution">
    <text evidence="1">The sequence shown here is derived from an EMBL/GenBank/DDBJ whole genome shotgun (WGS) entry which is preliminary data.</text>
</comment>
<name>A0A1E5BA42_9VIBR</name>